<dbReference type="OrthoDB" id="6437650at2759"/>
<keyword evidence="2" id="KW-0732">Signal</keyword>
<reference evidence="3 4" key="1">
    <citation type="journal article" date="2019" name="Sci. Rep.">
        <title>Orb-weaving spider Araneus ventricosus genome elucidates the spidroin gene catalogue.</title>
        <authorList>
            <person name="Kono N."/>
            <person name="Nakamura H."/>
            <person name="Ohtoshi R."/>
            <person name="Moran D.A.P."/>
            <person name="Shinohara A."/>
            <person name="Yoshida Y."/>
            <person name="Fujiwara M."/>
            <person name="Mori M."/>
            <person name="Tomita M."/>
            <person name="Arakawa K."/>
        </authorList>
    </citation>
    <scope>NUCLEOTIDE SEQUENCE [LARGE SCALE GENOMIC DNA]</scope>
</reference>
<evidence type="ECO:0000313" key="4">
    <source>
        <dbReference type="Proteomes" id="UP000499080"/>
    </source>
</evidence>
<feature type="compositionally biased region" description="Pro residues" evidence="1">
    <location>
        <begin position="126"/>
        <end position="143"/>
    </location>
</feature>
<feature type="non-terminal residue" evidence="3">
    <location>
        <position position="143"/>
    </location>
</feature>
<evidence type="ECO:0000256" key="2">
    <source>
        <dbReference type="SAM" id="SignalP"/>
    </source>
</evidence>
<gene>
    <name evidence="3" type="ORF">AVEN_113038_1</name>
</gene>
<feature type="chain" id="PRO_5021366770" evidence="2">
    <location>
        <begin position="29"/>
        <end position="143"/>
    </location>
</feature>
<dbReference type="EMBL" id="BGPR01002438">
    <property type="protein sequence ID" value="GBM73438.1"/>
    <property type="molecule type" value="Genomic_DNA"/>
</dbReference>
<protein>
    <submittedName>
        <fullName evidence="3">Uncharacterized protein</fullName>
    </submittedName>
</protein>
<proteinExistence type="predicted"/>
<name>A0A4Y2I6X8_ARAVE</name>
<dbReference type="AlphaFoldDB" id="A0A4Y2I6X8"/>
<comment type="caution">
    <text evidence="3">The sequence shown here is derived from an EMBL/GenBank/DDBJ whole genome shotgun (WGS) entry which is preliminary data.</text>
</comment>
<evidence type="ECO:0000256" key="1">
    <source>
        <dbReference type="SAM" id="MobiDB-lite"/>
    </source>
</evidence>
<feature type="region of interest" description="Disordered" evidence="1">
    <location>
        <begin position="121"/>
        <end position="143"/>
    </location>
</feature>
<accession>A0A4Y2I6X8</accession>
<sequence length="143" mass="15807">MNCACVMNTIRSLCVFLCVSSLFLVSKAQFFDEEAASLGSAPVGFISRVGEFGDRESFASLGNAPVGIFQRRQYPQPWYPVPRIPVVEVHPPAKPPVRPPVVHPPVKPHCRLPGPCRDRVVKPVRPVRPPPARPPYKPVVRPP</sequence>
<feature type="signal peptide" evidence="2">
    <location>
        <begin position="1"/>
        <end position="28"/>
    </location>
</feature>
<keyword evidence="4" id="KW-1185">Reference proteome</keyword>
<evidence type="ECO:0000313" key="3">
    <source>
        <dbReference type="EMBL" id="GBM73438.1"/>
    </source>
</evidence>
<dbReference type="Proteomes" id="UP000499080">
    <property type="component" value="Unassembled WGS sequence"/>
</dbReference>
<organism evidence="3 4">
    <name type="scientific">Araneus ventricosus</name>
    <name type="common">Orbweaver spider</name>
    <name type="synonym">Epeira ventricosa</name>
    <dbReference type="NCBI Taxonomy" id="182803"/>
    <lineage>
        <taxon>Eukaryota</taxon>
        <taxon>Metazoa</taxon>
        <taxon>Ecdysozoa</taxon>
        <taxon>Arthropoda</taxon>
        <taxon>Chelicerata</taxon>
        <taxon>Arachnida</taxon>
        <taxon>Araneae</taxon>
        <taxon>Araneomorphae</taxon>
        <taxon>Entelegynae</taxon>
        <taxon>Araneoidea</taxon>
        <taxon>Araneidae</taxon>
        <taxon>Araneus</taxon>
    </lineage>
</organism>